<dbReference type="InterPro" id="IPR010982">
    <property type="entry name" value="Lambda_DNA-bd_dom_sf"/>
</dbReference>
<dbReference type="HOGENOM" id="CLU_055817_1_0_11"/>
<dbReference type="SMART" id="SM00530">
    <property type="entry name" value="HTH_XRE"/>
    <property type="match status" value="1"/>
</dbReference>
<feature type="domain" description="HTH cro/C1-type" evidence="1">
    <location>
        <begin position="15"/>
        <end position="69"/>
    </location>
</feature>
<dbReference type="AlphaFoldDB" id="C7MVX6"/>
<dbReference type="RefSeq" id="WP_015786389.1">
    <property type="nucleotide sequence ID" value="NC_013159.1"/>
</dbReference>
<dbReference type="eggNOG" id="COG1396">
    <property type="taxonomic scope" value="Bacteria"/>
</dbReference>
<sequence>MAGTTPKARALGVELRKAREAAGYSVRQFAAMLDTSHATISRWETGQRTPTPEDVAAYLAKAGVSAVTRQQLVDLARDADGPHWLSVGMPEQQRQLAGLLEVERTANRITTVSTLLIPGLLQTGDYARAIMRAADVPASEIDTRVAVRLGRRDAITRRNPAQLVAFVAESVLHAEIGGPAVMLDQLHALLEHAERPNVELRVIPTKTDWHPGLDGPFSLVEASDRAPVVHLENRISGLFLHEPAEVEIYRVAVNRVSEVAMSAKDSATLIADVINSRETTE</sequence>
<organism evidence="2 3">
    <name type="scientific">Saccharomonospora viridis (strain ATCC 15386 / DSM 43017 / JCM 3036 / CCUG 5913 / NBRC 12207 / NCIMB 9602 / P101)</name>
    <name type="common">Thermoactinomyces viridis</name>
    <dbReference type="NCBI Taxonomy" id="471857"/>
    <lineage>
        <taxon>Bacteria</taxon>
        <taxon>Bacillati</taxon>
        <taxon>Actinomycetota</taxon>
        <taxon>Actinomycetes</taxon>
        <taxon>Pseudonocardiales</taxon>
        <taxon>Pseudonocardiaceae</taxon>
        <taxon>Saccharomonospora</taxon>
    </lineage>
</organism>
<reference evidence="2 3" key="1">
    <citation type="journal article" date="2009" name="Stand. Genomic Sci.">
        <title>Complete genome sequence of Saccharomonospora viridis type strain (P101).</title>
        <authorList>
            <person name="Pati A."/>
            <person name="Sikorski J."/>
            <person name="Nolan M."/>
            <person name="Lapidus A."/>
            <person name="Copeland A."/>
            <person name="Glavina Del Rio T."/>
            <person name="Lucas S."/>
            <person name="Chen F."/>
            <person name="Tice H."/>
            <person name="Pitluck S."/>
            <person name="Cheng J.F."/>
            <person name="Chertkov O."/>
            <person name="Brettin T."/>
            <person name="Han C."/>
            <person name="Detter J.C."/>
            <person name="Kuske C."/>
            <person name="Bruce D."/>
            <person name="Goodwin L."/>
            <person name="Chain P."/>
            <person name="D'haeseleer P."/>
            <person name="Chen A."/>
            <person name="Palaniappan K."/>
            <person name="Ivanova N."/>
            <person name="Mavromatis K."/>
            <person name="Mikhailova N."/>
            <person name="Rohde M."/>
            <person name="Tindall B.J."/>
            <person name="Goker M."/>
            <person name="Bristow J."/>
            <person name="Eisen J.A."/>
            <person name="Markowitz V."/>
            <person name="Hugenholtz P."/>
            <person name="Kyrpides N.C."/>
            <person name="Klenk H.P."/>
        </authorList>
    </citation>
    <scope>NUCLEOTIDE SEQUENCE [LARGE SCALE GENOMIC DNA]</scope>
    <source>
        <strain evidence="3">ATCC 15386 / DSM 43017 / JCM 3036 / NBRC 12207 / P101</strain>
    </source>
</reference>
<gene>
    <name evidence="2" type="ordered locus">Svir_20620</name>
</gene>
<accession>C7MVX6</accession>
<protein>
    <submittedName>
        <fullName evidence="2">Helix-turn-helix protein</fullName>
    </submittedName>
</protein>
<dbReference type="Pfam" id="PF19054">
    <property type="entry name" value="DUF5753"/>
    <property type="match status" value="1"/>
</dbReference>
<dbReference type="Gene3D" id="1.10.260.40">
    <property type="entry name" value="lambda repressor-like DNA-binding domains"/>
    <property type="match status" value="1"/>
</dbReference>
<dbReference type="PROSITE" id="PS50943">
    <property type="entry name" value="HTH_CROC1"/>
    <property type="match status" value="1"/>
</dbReference>
<dbReference type="Proteomes" id="UP000000841">
    <property type="component" value="Chromosome"/>
</dbReference>
<proteinExistence type="predicted"/>
<dbReference type="EMBL" id="CP001683">
    <property type="protein sequence ID" value="ACU97076.1"/>
    <property type="molecule type" value="Genomic_DNA"/>
</dbReference>
<evidence type="ECO:0000259" key="1">
    <source>
        <dbReference type="PROSITE" id="PS50943"/>
    </source>
</evidence>
<dbReference type="SUPFAM" id="SSF47413">
    <property type="entry name" value="lambda repressor-like DNA-binding domains"/>
    <property type="match status" value="1"/>
</dbReference>
<evidence type="ECO:0000313" key="2">
    <source>
        <dbReference type="EMBL" id="ACU97076.1"/>
    </source>
</evidence>
<dbReference type="GO" id="GO:0003677">
    <property type="term" value="F:DNA binding"/>
    <property type="evidence" value="ECO:0007669"/>
    <property type="project" value="InterPro"/>
</dbReference>
<name>C7MVX6_SACVD</name>
<keyword evidence="3" id="KW-1185">Reference proteome</keyword>
<dbReference type="InterPro" id="IPR001387">
    <property type="entry name" value="Cro/C1-type_HTH"/>
</dbReference>
<dbReference type="STRING" id="471857.Svir_20620"/>
<evidence type="ECO:0000313" key="3">
    <source>
        <dbReference type="Proteomes" id="UP000000841"/>
    </source>
</evidence>
<dbReference type="InterPro" id="IPR043917">
    <property type="entry name" value="DUF5753"/>
</dbReference>
<dbReference type="KEGG" id="svi:Svir_20620"/>
<dbReference type="Pfam" id="PF13560">
    <property type="entry name" value="HTH_31"/>
    <property type="match status" value="1"/>
</dbReference>
<dbReference type="CDD" id="cd00093">
    <property type="entry name" value="HTH_XRE"/>
    <property type="match status" value="1"/>
</dbReference>